<dbReference type="RefSeq" id="XP_007728035.1">
    <property type="nucleotide sequence ID" value="XM_007729845.1"/>
</dbReference>
<comment type="similarity">
    <text evidence="1 5">Belongs to the GPN-loop GTPase family.</text>
</comment>
<dbReference type="EMBL" id="AMWN01000011">
    <property type="protein sequence ID" value="EXJ78587.1"/>
    <property type="molecule type" value="Genomic_DNA"/>
</dbReference>
<sequence>MPFAQLVIGPPGAGKSTYCNGMQQFMGAIGRKCSVVNLDPANDATSYTAAVDVRELVTLESIMSPETGDGDDEGDAPGLGPNGGVLYALEEVEENFEWLQERLKELGDDYVLFDCPGQVELFTHHDSLRRVFLKLAKAGYRLVVVNLIDSYALTLPSLYISTLLLCLRSMLQLDLTHVNVLTKIDNLAKYPPLPFNLDFYTEVQDLSYLLPSLEAESPMFGQGKFAALNEAIVGLVEEFGLVGFETLAVEDKKSMMSLLHTIDRAGGYAFGSAEGANDTVWQVAVREGLGKMDVRDVQERWIDSREEYDELERKQWEEEQKRREAEWEANGDQEAGADMDMDLGMGMDNVPMPMGNSGVKVVRRGDQKKNQHSSDAAQSSQPSPSPPPPPPSSQPS</sequence>
<dbReference type="SUPFAM" id="SSF52540">
    <property type="entry name" value="P-loop containing nucleoside triphosphate hydrolases"/>
    <property type="match status" value="1"/>
</dbReference>
<comment type="function">
    <text evidence="5">Small GTPase required for proper localization of RNA polymerase II and III (RNAPII and RNAPIII). May act at an RNAP assembly step prior to nuclear import.</text>
</comment>
<evidence type="ECO:0000256" key="3">
    <source>
        <dbReference type="ARBA" id="ARBA00022801"/>
    </source>
</evidence>
<comment type="caution">
    <text evidence="7">The sequence shown here is derived from an EMBL/GenBank/DDBJ whole genome shotgun (WGS) entry which is preliminary data.</text>
</comment>
<organism evidence="7 8">
    <name type="scientific">Capronia coronata CBS 617.96</name>
    <dbReference type="NCBI Taxonomy" id="1182541"/>
    <lineage>
        <taxon>Eukaryota</taxon>
        <taxon>Fungi</taxon>
        <taxon>Dikarya</taxon>
        <taxon>Ascomycota</taxon>
        <taxon>Pezizomycotina</taxon>
        <taxon>Eurotiomycetes</taxon>
        <taxon>Chaetothyriomycetidae</taxon>
        <taxon>Chaetothyriales</taxon>
        <taxon>Herpotrichiellaceae</taxon>
        <taxon>Capronia</taxon>
    </lineage>
</organism>
<dbReference type="InterPro" id="IPR027417">
    <property type="entry name" value="P-loop_NTPase"/>
</dbReference>
<dbReference type="Proteomes" id="UP000019484">
    <property type="component" value="Unassembled WGS sequence"/>
</dbReference>
<keyword evidence="2 5" id="KW-0547">Nucleotide-binding</keyword>
<dbReference type="InterPro" id="IPR004130">
    <property type="entry name" value="Gpn"/>
</dbReference>
<feature type="compositionally biased region" description="Acidic residues" evidence="6">
    <location>
        <begin position="327"/>
        <end position="341"/>
    </location>
</feature>
<accession>W9XDN9</accession>
<name>W9XDN9_9EURO</name>
<evidence type="ECO:0000256" key="4">
    <source>
        <dbReference type="ARBA" id="ARBA00023134"/>
    </source>
</evidence>
<evidence type="ECO:0000256" key="5">
    <source>
        <dbReference type="RuleBase" id="RU365059"/>
    </source>
</evidence>
<keyword evidence="8" id="KW-1185">Reference proteome</keyword>
<evidence type="ECO:0000256" key="6">
    <source>
        <dbReference type="SAM" id="MobiDB-lite"/>
    </source>
</evidence>
<evidence type="ECO:0000313" key="8">
    <source>
        <dbReference type="Proteomes" id="UP000019484"/>
    </source>
</evidence>
<reference evidence="7 8" key="1">
    <citation type="submission" date="2013-03" db="EMBL/GenBank/DDBJ databases">
        <title>The Genome Sequence of Capronia coronata CBS 617.96.</title>
        <authorList>
            <consortium name="The Broad Institute Genomics Platform"/>
            <person name="Cuomo C."/>
            <person name="de Hoog S."/>
            <person name="Gorbushina A."/>
            <person name="Walker B."/>
            <person name="Young S.K."/>
            <person name="Zeng Q."/>
            <person name="Gargeya S."/>
            <person name="Fitzgerald M."/>
            <person name="Haas B."/>
            <person name="Abouelleil A."/>
            <person name="Allen A.W."/>
            <person name="Alvarado L."/>
            <person name="Arachchi H.M."/>
            <person name="Berlin A.M."/>
            <person name="Chapman S.B."/>
            <person name="Gainer-Dewar J."/>
            <person name="Goldberg J."/>
            <person name="Griggs A."/>
            <person name="Gujja S."/>
            <person name="Hansen M."/>
            <person name="Howarth C."/>
            <person name="Imamovic A."/>
            <person name="Ireland A."/>
            <person name="Larimer J."/>
            <person name="McCowan C."/>
            <person name="Murphy C."/>
            <person name="Pearson M."/>
            <person name="Poon T.W."/>
            <person name="Priest M."/>
            <person name="Roberts A."/>
            <person name="Saif S."/>
            <person name="Shea T."/>
            <person name="Sisk P."/>
            <person name="Sykes S."/>
            <person name="Wortman J."/>
            <person name="Nusbaum C."/>
            <person name="Birren B."/>
        </authorList>
    </citation>
    <scope>NUCLEOTIDE SEQUENCE [LARGE SCALE GENOMIC DNA]</scope>
    <source>
        <strain evidence="7 8">CBS 617.96</strain>
    </source>
</reference>
<evidence type="ECO:0000256" key="1">
    <source>
        <dbReference type="ARBA" id="ARBA00005290"/>
    </source>
</evidence>
<dbReference type="Pfam" id="PF03029">
    <property type="entry name" value="ATP_bind_1"/>
    <property type="match status" value="1"/>
</dbReference>
<dbReference type="HOGENOM" id="CLU_037460_0_1_1"/>
<dbReference type="GO" id="GO:0005525">
    <property type="term" value="F:GTP binding"/>
    <property type="evidence" value="ECO:0007669"/>
    <property type="project" value="UniProtKB-KW"/>
</dbReference>
<dbReference type="InterPro" id="IPR030231">
    <property type="entry name" value="Gpn2"/>
</dbReference>
<gene>
    <name evidence="7" type="ORF">A1O1_08988</name>
</gene>
<evidence type="ECO:0000256" key="2">
    <source>
        <dbReference type="ARBA" id="ARBA00022741"/>
    </source>
</evidence>
<keyword evidence="4 5" id="KW-0342">GTP-binding</keyword>
<dbReference type="CDD" id="cd17871">
    <property type="entry name" value="GPN2"/>
    <property type="match status" value="1"/>
</dbReference>
<dbReference type="GO" id="GO:0003924">
    <property type="term" value="F:GTPase activity"/>
    <property type="evidence" value="ECO:0007669"/>
    <property type="project" value="TreeGrafter"/>
</dbReference>
<proteinExistence type="inferred from homology"/>
<dbReference type="GeneID" id="19163834"/>
<dbReference type="FunFam" id="3.40.50.300:FF:000338">
    <property type="entry name" value="GPN-loop GTPase 2"/>
    <property type="match status" value="1"/>
</dbReference>
<dbReference type="PANTHER" id="PTHR21231">
    <property type="entry name" value="XPA-BINDING PROTEIN 1-RELATED"/>
    <property type="match status" value="1"/>
</dbReference>
<dbReference type="AlphaFoldDB" id="W9XDN9"/>
<keyword evidence="3 5" id="KW-0378">Hydrolase</keyword>
<dbReference type="GO" id="GO:0005737">
    <property type="term" value="C:cytoplasm"/>
    <property type="evidence" value="ECO:0007669"/>
    <property type="project" value="TreeGrafter"/>
</dbReference>
<dbReference type="eggNOG" id="KOG1533">
    <property type="taxonomic scope" value="Eukaryota"/>
</dbReference>
<feature type="region of interest" description="Disordered" evidence="6">
    <location>
        <begin position="322"/>
        <end position="396"/>
    </location>
</feature>
<evidence type="ECO:0000313" key="7">
    <source>
        <dbReference type="EMBL" id="EXJ78587.1"/>
    </source>
</evidence>
<dbReference type="Gene3D" id="3.40.50.300">
    <property type="entry name" value="P-loop containing nucleotide triphosphate hydrolases"/>
    <property type="match status" value="1"/>
</dbReference>
<comment type="subunit">
    <text evidence="5">Binds to RNA polymerase II (RNAPII).</text>
</comment>
<dbReference type="PANTHER" id="PTHR21231:SF3">
    <property type="entry name" value="GPN-LOOP GTPASE 2"/>
    <property type="match status" value="1"/>
</dbReference>
<dbReference type="OrthoDB" id="5839at2759"/>
<feature type="compositionally biased region" description="Pro residues" evidence="6">
    <location>
        <begin position="383"/>
        <end position="396"/>
    </location>
</feature>
<protein>
    <recommendedName>
        <fullName evidence="5">GPN-loop GTPase 2</fullName>
    </recommendedName>
</protein>
<dbReference type="STRING" id="1182541.W9XDN9"/>
<dbReference type="CDD" id="cd22249">
    <property type="entry name" value="UDM1_RNF168_RNF169-like"/>
    <property type="match status" value="1"/>
</dbReference>